<protein>
    <submittedName>
        <fullName evidence="2">Uncharacterized protein</fullName>
    </submittedName>
</protein>
<keyword evidence="3" id="KW-1185">Reference proteome</keyword>
<accession>L8N459</accession>
<evidence type="ECO:0000313" key="2">
    <source>
        <dbReference type="EMBL" id="ELS33510.1"/>
    </source>
</evidence>
<name>L8N459_9CYAN</name>
<feature type="region of interest" description="Disordered" evidence="1">
    <location>
        <begin position="1"/>
        <end position="25"/>
    </location>
</feature>
<reference evidence="2 3" key="1">
    <citation type="journal article" date="2013" name="Proc. Natl. Acad. Sci. U.S.A.">
        <title>Improving the coverage of the cyanobacterial phylum using diversity-driven genome sequencing.</title>
        <authorList>
            <person name="Shih P.M."/>
            <person name="Wu D."/>
            <person name="Latifi A."/>
            <person name="Axen S.D."/>
            <person name="Fewer D.P."/>
            <person name="Talla E."/>
            <person name="Calteau A."/>
            <person name="Cai F."/>
            <person name="Tandeau de Marsac N."/>
            <person name="Rippka R."/>
            <person name="Herdman M."/>
            <person name="Sivonen K."/>
            <person name="Coursin T."/>
            <person name="Laurent T."/>
            <person name="Goodwin L."/>
            <person name="Nolan M."/>
            <person name="Davenport K.W."/>
            <person name="Han C.S."/>
            <person name="Rubin E.M."/>
            <person name="Eisen J.A."/>
            <person name="Woyke T."/>
            <person name="Gugger M."/>
            <person name="Kerfeld C.A."/>
        </authorList>
    </citation>
    <scope>NUCLEOTIDE SEQUENCE [LARGE SCALE GENOMIC DNA]</scope>
    <source>
        <strain evidence="2 3">PCC 7429</strain>
    </source>
</reference>
<dbReference type="EMBL" id="ALWB01000039">
    <property type="protein sequence ID" value="ELS33510.1"/>
    <property type="molecule type" value="Genomic_DNA"/>
</dbReference>
<feature type="compositionally biased region" description="Basic and acidic residues" evidence="1">
    <location>
        <begin position="1"/>
        <end position="10"/>
    </location>
</feature>
<feature type="region of interest" description="Disordered" evidence="1">
    <location>
        <begin position="58"/>
        <end position="80"/>
    </location>
</feature>
<dbReference type="AlphaFoldDB" id="L8N459"/>
<sequence length="80" mass="8922">MEDILQKIRESATTSSPPFTRGAGGDHILNHKLHFPNHRVHTKLPDYVSKFRSPSIPLAKGEEEKEFNSPPFIRGAGGDQ</sequence>
<proteinExistence type="predicted"/>
<gene>
    <name evidence="2" type="ORF">Pse7429DRAFT_1305</name>
</gene>
<comment type="caution">
    <text evidence="2">The sequence shown here is derived from an EMBL/GenBank/DDBJ whole genome shotgun (WGS) entry which is preliminary data.</text>
</comment>
<dbReference type="Proteomes" id="UP000011201">
    <property type="component" value="Unassembled WGS sequence"/>
</dbReference>
<organism evidence="2 3">
    <name type="scientific">Pseudanabaena biceps PCC 7429</name>
    <dbReference type="NCBI Taxonomy" id="927668"/>
    <lineage>
        <taxon>Bacteria</taxon>
        <taxon>Bacillati</taxon>
        <taxon>Cyanobacteriota</taxon>
        <taxon>Cyanophyceae</taxon>
        <taxon>Pseudanabaenales</taxon>
        <taxon>Pseudanabaenaceae</taxon>
        <taxon>Pseudanabaena</taxon>
    </lineage>
</organism>
<evidence type="ECO:0000256" key="1">
    <source>
        <dbReference type="SAM" id="MobiDB-lite"/>
    </source>
</evidence>
<evidence type="ECO:0000313" key="3">
    <source>
        <dbReference type="Proteomes" id="UP000011201"/>
    </source>
</evidence>